<evidence type="ECO:0000313" key="2">
    <source>
        <dbReference type="EMBL" id="PWV64755.1"/>
    </source>
</evidence>
<organism evidence="2 3">
    <name type="scientific">Plasticicumulans acidivorans</name>
    <dbReference type="NCBI Taxonomy" id="886464"/>
    <lineage>
        <taxon>Bacteria</taxon>
        <taxon>Pseudomonadati</taxon>
        <taxon>Pseudomonadota</taxon>
        <taxon>Gammaproteobacteria</taxon>
        <taxon>Candidatus Competibacteraceae</taxon>
        <taxon>Plasticicumulans</taxon>
    </lineage>
</organism>
<dbReference type="InterPro" id="IPR018958">
    <property type="entry name" value="Knr4/Smi1-like_dom"/>
</dbReference>
<dbReference type="InterPro" id="IPR037883">
    <property type="entry name" value="Knr4/Smi1-like_sf"/>
</dbReference>
<dbReference type="RefSeq" id="WP_170123495.1">
    <property type="nucleotide sequence ID" value="NZ_QGTJ01000002.1"/>
</dbReference>
<dbReference type="SUPFAM" id="SSF160631">
    <property type="entry name" value="SMI1/KNR4-like"/>
    <property type="match status" value="1"/>
</dbReference>
<evidence type="ECO:0000259" key="1">
    <source>
        <dbReference type="SMART" id="SM00860"/>
    </source>
</evidence>
<dbReference type="EMBL" id="QGTJ01000002">
    <property type="protein sequence ID" value="PWV64755.1"/>
    <property type="molecule type" value="Genomic_DNA"/>
</dbReference>
<evidence type="ECO:0000313" key="3">
    <source>
        <dbReference type="Proteomes" id="UP000246569"/>
    </source>
</evidence>
<accession>A0A317MYP9</accession>
<reference evidence="2 3" key="1">
    <citation type="submission" date="2018-05" db="EMBL/GenBank/DDBJ databases">
        <title>Genomic Encyclopedia of Type Strains, Phase IV (KMG-IV): sequencing the most valuable type-strain genomes for metagenomic binning, comparative biology and taxonomic classification.</title>
        <authorList>
            <person name="Goeker M."/>
        </authorList>
    </citation>
    <scope>NUCLEOTIDE SEQUENCE [LARGE SCALE GENOMIC DNA]</scope>
    <source>
        <strain evidence="2 3">DSM 23606</strain>
    </source>
</reference>
<dbReference type="SMART" id="SM00860">
    <property type="entry name" value="SMI1_KNR4"/>
    <property type="match status" value="1"/>
</dbReference>
<protein>
    <submittedName>
        <fullName evidence="2">SMI1/KNR4 family protein SUKH-1</fullName>
    </submittedName>
</protein>
<dbReference type="Pfam" id="PF09346">
    <property type="entry name" value="SMI1_KNR4"/>
    <property type="match status" value="1"/>
</dbReference>
<proteinExistence type="predicted"/>
<name>A0A317MYP9_9GAMM</name>
<dbReference type="Gene3D" id="3.40.1580.10">
    <property type="entry name" value="SMI1/KNR4-like"/>
    <property type="match status" value="1"/>
</dbReference>
<comment type="caution">
    <text evidence="2">The sequence shown here is derived from an EMBL/GenBank/DDBJ whole genome shotgun (WGS) entry which is preliminary data.</text>
</comment>
<keyword evidence="3" id="KW-1185">Reference proteome</keyword>
<gene>
    <name evidence="2" type="ORF">C7443_102408</name>
</gene>
<feature type="domain" description="Knr4/Smi1-like" evidence="1">
    <location>
        <begin position="18"/>
        <end position="171"/>
    </location>
</feature>
<sequence>MDFVLNGKDYEVLRAGHPLSEEELCAFEAQIGTRLPPQLRSYYLRWNGGLPSPTSIPMNSSVWVKVTWPVGSAAELIGPAVIFSKLFIINSESHSDFLEALNTFKNYIPDDYLCFSRDPGSSLFLIGIGESNFGKIFFWEYGCHANIYEGEIPDDSNIAYVADSFVEFLLALREEPGEDEPLEDWVKRMYSE</sequence>
<dbReference type="Proteomes" id="UP000246569">
    <property type="component" value="Unassembled WGS sequence"/>
</dbReference>
<dbReference type="AlphaFoldDB" id="A0A317MYP9"/>